<gene>
    <name evidence="4" type="ORF">FHS19_004405</name>
</gene>
<dbReference type="Gene3D" id="1.10.530.10">
    <property type="match status" value="1"/>
</dbReference>
<evidence type="ECO:0000256" key="2">
    <source>
        <dbReference type="SAM" id="Coils"/>
    </source>
</evidence>
<organism evidence="4 5">
    <name type="scientific">Paenibacillus rhizosphaerae</name>
    <dbReference type="NCBI Taxonomy" id="297318"/>
    <lineage>
        <taxon>Bacteria</taxon>
        <taxon>Bacillati</taxon>
        <taxon>Bacillota</taxon>
        <taxon>Bacilli</taxon>
        <taxon>Bacillales</taxon>
        <taxon>Paenibacillaceae</taxon>
        <taxon>Paenibacillus</taxon>
    </lineage>
</organism>
<dbReference type="InterPro" id="IPR051056">
    <property type="entry name" value="Glycosyl_Hydrolase_73"/>
</dbReference>
<dbReference type="AlphaFoldDB" id="A0A839TVW2"/>
<evidence type="ECO:0000256" key="1">
    <source>
        <dbReference type="ARBA" id="ARBA00022801"/>
    </source>
</evidence>
<dbReference type="Gene3D" id="4.10.80.30">
    <property type="entry name" value="DNA polymerase, domain 6"/>
    <property type="match status" value="1"/>
</dbReference>
<sequence length="247" mass="27394">MNQTEFIATLAPCAIADMQATGVPASLTIAQAILESNWGTSGLARQANNLFGIKGKGTAGSVEIPTTEYVNDKAVKVAASFRKYHSWTESIADHSKLFLNGTKDKPTRYHGVLHADYRQAAEAVWKGGYATDPKYPSKLIAIMEQYGLPQYDTWKGDHIEMSVNIMELAQQLEDLKKKAERLTQLEVLLQKVEQRISTLEARQQMEVPAWAESAVNAAVEAKIISIPVNGSYDLYRVLTILQRLKVL</sequence>
<feature type="domain" description="Mannosyl-glycoprotein endo-beta-N-acetylglucosamidase-like" evidence="3">
    <location>
        <begin position="2"/>
        <end position="152"/>
    </location>
</feature>
<dbReference type="SMART" id="SM00047">
    <property type="entry name" value="LYZ2"/>
    <property type="match status" value="1"/>
</dbReference>
<accession>A0A839TVW2</accession>
<dbReference type="InterPro" id="IPR002901">
    <property type="entry name" value="MGlyc_endo_b_GlcNAc-like_dom"/>
</dbReference>
<dbReference type="Pfam" id="PF01832">
    <property type="entry name" value="Glucosaminidase"/>
    <property type="match status" value="1"/>
</dbReference>
<feature type="coiled-coil region" evidence="2">
    <location>
        <begin position="158"/>
        <end position="202"/>
    </location>
</feature>
<dbReference type="EMBL" id="JACHXJ010000003">
    <property type="protein sequence ID" value="MBB3129730.1"/>
    <property type="molecule type" value="Genomic_DNA"/>
</dbReference>
<dbReference type="PANTHER" id="PTHR33308:SF9">
    <property type="entry name" value="PEPTIDOGLYCAN HYDROLASE FLGJ"/>
    <property type="match status" value="1"/>
</dbReference>
<proteinExistence type="predicted"/>
<evidence type="ECO:0000313" key="5">
    <source>
        <dbReference type="Proteomes" id="UP000517523"/>
    </source>
</evidence>
<evidence type="ECO:0000259" key="3">
    <source>
        <dbReference type="SMART" id="SM00047"/>
    </source>
</evidence>
<dbReference type="GO" id="GO:0004040">
    <property type="term" value="F:amidase activity"/>
    <property type="evidence" value="ECO:0007669"/>
    <property type="project" value="InterPro"/>
</dbReference>
<dbReference type="Proteomes" id="UP000517523">
    <property type="component" value="Unassembled WGS sequence"/>
</dbReference>
<reference evidence="4 5" key="1">
    <citation type="submission" date="2020-08" db="EMBL/GenBank/DDBJ databases">
        <title>Genomic Encyclopedia of Type Strains, Phase III (KMG-III): the genomes of soil and plant-associated and newly described type strains.</title>
        <authorList>
            <person name="Whitman W."/>
        </authorList>
    </citation>
    <scope>NUCLEOTIDE SEQUENCE [LARGE SCALE GENOMIC DNA]</scope>
    <source>
        <strain evidence="4 5">CECT 5831</strain>
    </source>
</reference>
<keyword evidence="1" id="KW-0378">Hydrolase</keyword>
<protein>
    <recommendedName>
        <fullName evidence="3">Mannosyl-glycoprotein endo-beta-N-acetylglucosamidase-like domain-containing protein</fullName>
    </recommendedName>
</protein>
<comment type="caution">
    <text evidence="4">The sequence shown here is derived from an EMBL/GenBank/DDBJ whole genome shotgun (WGS) entry which is preliminary data.</text>
</comment>
<dbReference type="RefSeq" id="WP_183583829.1">
    <property type="nucleotide sequence ID" value="NZ_JACHXJ010000003.1"/>
</dbReference>
<name>A0A839TVW2_9BACL</name>
<keyword evidence="2" id="KW-0175">Coiled coil</keyword>
<dbReference type="PANTHER" id="PTHR33308">
    <property type="entry name" value="PEPTIDOGLYCAN HYDROLASE FLGJ"/>
    <property type="match status" value="1"/>
</dbReference>
<evidence type="ECO:0000313" key="4">
    <source>
        <dbReference type="EMBL" id="MBB3129730.1"/>
    </source>
</evidence>
<dbReference type="PRINTS" id="PR01002">
    <property type="entry name" value="FLGFLGJ"/>
</dbReference>